<keyword evidence="5" id="KW-1185">Reference proteome</keyword>
<proteinExistence type="inferred from homology"/>
<sequence>MFRFLQSCCLANPNQLPATEDCSIDVGLPRPLGVRVYGKRRAGAALVVHFHGGAFVSGSLDSGATVARLLADAGAVVVSVDYPLAPADPFPAAVDAAYAALQWAWRRRARLAGQGAALFVAGEEAGGNLAAAAALMARDRLAPRLAGQILLSPMLDPCLGTASVRRSDQGPAACPLARGWCGYLRGPAAAEHPYATPGRSTRLAGLAPALLITADDDPLRDETLAYVHRLGEADVPVSEFVLPAPTGWPAVLQEPASLGRPWEEELGTRFATFLVRAGRRESVDLA</sequence>
<dbReference type="Pfam" id="PF07859">
    <property type="entry name" value="Abhydrolase_3"/>
    <property type="match status" value="1"/>
</dbReference>
<dbReference type="PROSITE" id="PS01173">
    <property type="entry name" value="LIPASE_GDXG_HIS"/>
    <property type="match status" value="1"/>
</dbReference>
<gene>
    <name evidence="4" type="ORF">GPA26_23635</name>
</gene>
<reference evidence="4 5" key="1">
    <citation type="submission" date="2019-12" db="EMBL/GenBank/DDBJ databases">
        <title>Comparative genomics gives insights into the taxonomy of the Azoarcus-Aromatoleum group and reveals separate origins of nif in the plant-associated Azoarcus and non-plant-associated Aromatoleum sub-groups.</title>
        <authorList>
            <person name="Lafos M."/>
            <person name="Maluk M."/>
            <person name="Batista M."/>
            <person name="Junghare M."/>
            <person name="Carmona M."/>
            <person name="Faoro H."/>
            <person name="Cruz L.M."/>
            <person name="Battistoni F."/>
            <person name="De Souza E."/>
            <person name="Pedrosa F."/>
            <person name="Chen W.-M."/>
            <person name="Poole P.S."/>
            <person name="Dixon R.A."/>
            <person name="James E.K."/>
        </authorList>
    </citation>
    <scope>NUCLEOTIDE SEQUENCE [LARGE SCALE GENOMIC DNA]</scope>
    <source>
        <strain evidence="4 5">ToN1</strain>
    </source>
</reference>
<comment type="caution">
    <text evidence="4">The sequence shown here is derived from an EMBL/GenBank/DDBJ whole genome shotgun (WGS) entry which is preliminary data.</text>
</comment>
<evidence type="ECO:0000256" key="1">
    <source>
        <dbReference type="ARBA" id="ARBA00010515"/>
    </source>
</evidence>
<dbReference type="EMBL" id="WTVR01000085">
    <property type="protein sequence ID" value="NMF91457.1"/>
    <property type="molecule type" value="Genomic_DNA"/>
</dbReference>
<dbReference type="Gene3D" id="3.40.50.1820">
    <property type="entry name" value="alpha/beta hydrolase"/>
    <property type="match status" value="1"/>
</dbReference>
<dbReference type="InterPro" id="IPR050300">
    <property type="entry name" value="GDXG_lipolytic_enzyme"/>
</dbReference>
<organism evidence="4 5">
    <name type="scientific">Aromatoleum petrolei</name>
    <dbReference type="NCBI Taxonomy" id="76116"/>
    <lineage>
        <taxon>Bacteria</taxon>
        <taxon>Pseudomonadati</taxon>
        <taxon>Pseudomonadota</taxon>
        <taxon>Betaproteobacteria</taxon>
        <taxon>Rhodocyclales</taxon>
        <taxon>Rhodocyclaceae</taxon>
        <taxon>Aromatoleum</taxon>
    </lineage>
</organism>
<protein>
    <submittedName>
        <fullName evidence="4">Alpha/beta hydrolase fold domain-containing protein</fullName>
    </submittedName>
</protein>
<evidence type="ECO:0000259" key="3">
    <source>
        <dbReference type="Pfam" id="PF07859"/>
    </source>
</evidence>
<dbReference type="RefSeq" id="WP_169208771.1">
    <property type="nucleotide sequence ID" value="NZ_CP059560.1"/>
</dbReference>
<dbReference type="PANTHER" id="PTHR48081:SF8">
    <property type="entry name" value="ALPHA_BETA HYDROLASE FOLD-3 DOMAIN-CONTAINING PROTEIN-RELATED"/>
    <property type="match status" value="1"/>
</dbReference>
<name>A0ABX1MTZ5_9RHOO</name>
<accession>A0ABX1MTZ5</accession>
<evidence type="ECO:0000256" key="2">
    <source>
        <dbReference type="ARBA" id="ARBA00022801"/>
    </source>
</evidence>
<keyword evidence="2 4" id="KW-0378">Hydrolase</keyword>
<dbReference type="GO" id="GO:0016787">
    <property type="term" value="F:hydrolase activity"/>
    <property type="evidence" value="ECO:0007669"/>
    <property type="project" value="UniProtKB-KW"/>
</dbReference>
<dbReference type="InterPro" id="IPR002168">
    <property type="entry name" value="Lipase_GDXG_HIS_AS"/>
</dbReference>
<dbReference type="PANTHER" id="PTHR48081">
    <property type="entry name" value="AB HYDROLASE SUPERFAMILY PROTEIN C4A8.06C"/>
    <property type="match status" value="1"/>
</dbReference>
<dbReference type="Proteomes" id="UP000652074">
    <property type="component" value="Unassembled WGS sequence"/>
</dbReference>
<comment type="similarity">
    <text evidence="1">Belongs to the 'GDXG' lipolytic enzyme family.</text>
</comment>
<evidence type="ECO:0000313" key="4">
    <source>
        <dbReference type="EMBL" id="NMF91457.1"/>
    </source>
</evidence>
<dbReference type="SUPFAM" id="SSF53474">
    <property type="entry name" value="alpha/beta-Hydrolases"/>
    <property type="match status" value="1"/>
</dbReference>
<evidence type="ECO:0000313" key="5">
    <source>
        <dbReference type="Proteomes" id="UP000652074"/>
    </source>
</evidence>
<dbReference type="InterPro" id="IPR029058">
    <property type="entry name" value="AB_hydrolase_fold"/>
</dbReference>
<feature type="domain" description="Alpha/beta hydrolase fold-3" evidence="3">
    <location>
        <begin position="47"/>
        <end position="238"/>
    </location>
</feature>
<dbReference type="InterPro" id="IPR013094">
    <property type="entry name" value="AB_hydrolase_3"/>
</dbReference>